<dbReference type="Gramene" id="ERN04188">
    <property type="protein sequence ID" value="ERN04188"/>
    <property type="gene ID" value="AMTR_s00077p00109190"/>
</dbReference>
<keyword evidence="2" id="KW-1185">Reference proteome</keyword>
<dbReference type="Proteomes" id="UP000017836">
    <property type="component" value="Unassembled WGS sequence"/>
</dbReference>
<sequence>MIWGSHSHSSSDDDYYYVYLTLELGGRKEGRKMTFKRHTMFELLGATRGRPDKNLFLGCWRGRGFGGGVEARGREGGRLPPRPVLGCGICFTLFLFENEGGYGIWGIAHVHCPPDLFKCFTFYLQEFKKEWMKTFM</sequence>
<reference evidence="2" key="1">
    <citation type="journal article" date="2013" name="Science">
        <title>The Amborella genome and the evolution of flowering plants.</title>
        <authorList>
            <consortium name="Amborella Genome Project"/>
        </authorList>
    </citation>
    <scope>NUCLEOTIDE SEQUENCE [LARGE SCALE GENOMIC DNA]</scope>
</reference>
<evidence type="ECO:0000313" key="1">
    <source>
        <dbReference type="EMBL" id="ERN04188.1"/>
    </source>
</evidence>
<dbReference type="AlphaFoldDB" id="W1P8F3"/>
<organism evidence="1 2">
    <name type="scientific">Amborella trichopoda</name>
    <dbReference type="NCBI Taxonomy" id="13333"/>
    <lineage>
        <taxon>Eukaryota</taxon>
        <taxon>Viridiplantae</taxon>
        <taxon>Streptophyta</taxon>
        <taxon>Embryophyta</taxon>
        <taxon>Tracheophyta</taxon>
        <taxon>Spermatophyta</taxon>
        <taxon>Magnoliopsida</taxon>
        <taxon>Amborellales</taxon>
        <taxon>Amborellaceae</taxon>
        <taxon>Amborella</taxon>
    </lineage>
</organism>
<proteinExistence type="predicted"/>
<gene>
    <name evidence="1" type="ORF">AMTR_s00077p00109190</name>
</gene>
<protein>
    <submittedName>
        <fullName evidence="1">Uncharacterized protein</fullName>
    </submittedName>
</protein>
<dbReference type="EMBL" id="KI394293">
    <property type="protein sequence ID" value="ERN04188.1"/>
    <property type="molecule type" value="Genomic_DNA"/>
</dbReference>
<dbReference type="HOGENOM" id="CLU_1880694_0_0_1"/>
<name>W1P8F3_AMBTC</name>
<feature type="non-terminal residue" evidence="1">
    <location>
        <position position="136"/>
    </location>
</feature>
<evidence type="ECO:0000313" key="2">
    <source>
        <dbReference type="Proteomes" id="UP000017836"/>
    </source>
</evidence>
<accession>W1P8F3</accession>